<keyword evidence="1" id="KW-1133">Transmembrane helix</keyword>
<feature type="transmembrane region" description="Helical" evidence="1">
    <location>
        <begin position="21"/>
        <end position="42"/>
    </location>
</feature>
<accession>A0ABU5EHF7</accession>
<evidence type="ECO:0000256" key="1">
    <source>
        <dbReference type="SAM" id="Phobius"/>
    </source>
</evidence>
<reference evidence="2 3" key="1">
    <citation type="journal article" date="2016" name="Antonie Van Leeuwenhoek">
        <title>Dongia soli sp. nov., isolated from soil from Dokdo, Korea.</title>
        <authorList>
            <person name="Kim D.U."/>
            <person name="Lee H."/>
            <person name="Kim H."/>
            <person name="Kim S.G."/>
            <person name="Ka J.O."/>
        </authorList>
    </citation>
    <scope>NUCLEOTIDE SEQUENCE [LARGE SCALE GENOMIC DNA]</scope>
    <source>
        <strain evidence="2 3">D78</strain>
    </source>
</reference>
<evidence type="ECO:0008006" key="4">
    <source>
        <dbReference type="Google" id="ProtNLM"/>
    </source>
</evidence>
<sequence length="231" mass="24581">MIEMPKITRQRRGLTAPALQAAARLGLVVWSAGLVIGALTGLDPAQPANAQQVETTVPLGTGNLSATAYQPIAAGTAFDTIVQDPTDSAKSTLEGAALDSINAELVKTGYRIDQNAPLVMLVSTDLVRGTSKEATIEEFRGDGETGFTYEHNVFSSTKRSLLKKPAPDTTPNTFRISLSVYDRKTGLYVWRGSIDRGTSDLTPDKATDRMVPPLIAAIGKSVNKQVAIGHD</sequence>
<dbReference type="Proteomes" id="UP001279642">
    <property type="component" value="Unassembled WGS sequence"/>
</dbReference>
<keyword evidence="1" id="KW-0472">Membrane</keyword>
<comment type="caution">
    <text evidence="2">The sequence shown here is derived from an EMBL/GenBank/DDBJ whole genome shotgun (WGS) entry which is preliminary data.</text>
</comment>
<keyword evidence="3" id="KW-1185">Reference proteome</keyword>
<dbReference type="EMBL" id="JAXCLW010000015">
    <property type="protein sequence ID" value="MDY0885865.1"/>
    <property type="molecule type" value="Genomic_DNA"/>
</dbReference>
<organism evidence="2 3">
    <name type="scientific">Dongia soli</name>
    <dbReference type="NCBI Taxonomy" id="600628"/>
    <lineage>
        <taxon>Bacteria</taxon>
        <taxon>Pseudomonadati</taxon>
        <taxon>Pseudomonadota</taxon>
        <taxon>Alphaproteobacteria</taxon>
        <taxon>Rhodospirillales</taxon>
        <taxon>Dongiaceae</taxon>
        <taxon>Dongia</taxon>
    </lineage>
</organism>
<name>A0ABU5EHF7_9PROT</name>
<dbReference type="RefSeq" id="WP_320510936.1">
    <property type="nucleotide sequence ID" value="NZ_JAXCLW010000015.1"/>
</dbReference>
<evidence type="ECO:0000313" key="2">
    <source>
        <dbReference type="EMBL" id="MDY0885865.1"/>
    </source>
</evidence>
<proteinExistence type="predicted"/>
<protein>
    <recommendedName>
        <fullName evidence="4">DUF4136 domain-containing protein</fullName>
    </recommendedName>
</protein>
<keyword evidence="1" id="KW-0812">Transmembrane</keyword>
<gene>
    <name evidence="2" type="ORF">SMD27_23720</name>
</gene>
<evidence type="ECO:0000313" key="3">
    <source>
        <dbReference type="Proteomes" id="UP001279642"/>
    </source>
</evidence>